<dbReference type="PANTHER" id="PTHR30333">
    <property type="entry name" value="CYTOCHROME C-TYPE PROTEIN"/>
    <property type="match status" value="1"/>
</dbReference>
<evidence type="ECO:0000256" key="16">
    <source>
        <dbReference type="SAM" id="Phobius"/>
    </source>
</evidence>
<dbReference type="Gene3D" id="2.60.40.1190">
    <property type="match status" value="1"/>
</dbReference>
<evidence type="ECO:0000256" key="11">
    <source>
        <dbReference type="ARBA" id="ARBA00023004"/>
    </source>
</evidence>
<keyword evidence="9" id="KW-0249">Electron transport</keyword>
<keyword evidence="11 15" id="KW-0408">Iron</keyword>
<organism evidence="18 19">
    <name type="scientific">Aquicoccus porphyridii</name>
    <dbReference type="NCBI Taxonomy" id="1852029"/>
    <lineage>
        <taxon>Bacteria</taxon>
        <taxon>Pseudomonadati</taxon>
        <taxon>Pseudomonadota</taxon>
        <taxon>Alphaproteobacteria</taxon>
        <taxon>Rhodobacterales</taxon>
        <taxon>Paracoccaceae</taxon>
        <taxon>Aquicoccus</taxon>
    </lineage>
</organism>
<keyword evidence="8 15" id="KW-0479">Metal-binding</keyword>
<evidence type="ECO:0000256" key="13">
    <source>
        <dbReference type="ARBA" id="ARBA00055242"/>
    </source>
</evidence>
<evidence type="ECO:0000256" key="9">
    <source>
        <dbReference type="ARBA" id="ARBA00022982"/>
    </source>
</evidence>
<dbReference type="GO" id="GO:0009061">
    <property type="term" value="P:anaerobic respiration"/>
    <property type="evidence" value="ECO:0007669"/>
    <property type="project" value="TreeGrafter"/>
</dbReference>
<keyword evidence="5" id="KW-0997">Cell inner membrane</keyword>
<evidence type="ECO:0000313" key="18">
    <source>
        <dbReference type="EMBL" id="KAA0910239.1"/>
    </source>
</evidence>
<dbReference type="InterPro" id="IPR009056">
    <property type="entry name" value="Cyt_c-like_dom"/>
</dbReference>
<dbReference type="Proteomes" id="UP000325291">
    <property type="component" value="Unassembled WGS sequence"/>
</dbReference>
<evidence type="ECO:0000313" key="19">
    <source>
        <dbReference type="Proteomes" id="UP000325291"/>
    </source>
</evidence>
<dbReference type="GO" id="GO:0046872">
    <property type="term" value="F:metal ion binding"/>
    <property type="evidence" value="ECO:0007669"/>
    <property type="project" value="UniProtKB-KW"/>
</dbReference>
<comment type="subcellular location">
    <subcellularLocation>
        <location evidence="1">Cell membrane</location>
        <topology evidence="1">Single-pass membrane protein</topology>
    </subcellularLocation>
</comment>
<dbReference type="Pfam" id="PF03264">
    <property type="entry name" value="Cytochrom_NNT"/>
    <property type="match status" value="1"/>
</dbReference>
<dbReference type="SMART" id="SM00887">
    <property type="entry name" value="EB_dh"/>
    <property type="match status" value="1"/>
</dbReference>
<evidence type="ECO:0000259" key="17">
    <source>
        <dbReference type="PROSITE" id="PS51007"/>
    </source>
</evidence>
<feature type="domain" description="Cytochrome c" evidence="17">
    <location>
        <begin position="300"/>
        <end position="480"/>
    </location>
</feature>
<dbReference type="RefSeq" id="WP_111364666.1">
    <property type="nucleotide sequence ID" value="NZ_VINQ01000017.1"/>
</dbReference>
<evidence type="ECO:0000256" key="2">
    <source>
        <dbReference type="ARBA" id="ARBA00007395"/>
    </source>
</evidence>
<evidence type="ECO:0000256" key="7">
    <source>
        <dbReference type="ARBA" id="ARBA00022692"/>
    </source>
</evidence>
<dbReference type="GO" id="GO:0009055">
    <property type="term" value="F:electron transfer activity"/>
    <property type="evidence" value="ECO:0007669"/>
    <property type="project" value="InterPro"/>
</dbReference>
<keyword evidence="6 15" id="KW-0349">Heme</keyword>
<dbReference type="InterPro" id="IPR019020">
    <property type="entry name" value="Cyt-c552/DMSO_Rdtase_haem-bd"/>
</dbReference>
<evidence type="ECO:0000256" key="15">
    <source>
        <dbReference type="PROSITE-ProRule" id="PRU00433"/>
    </source>
</evidence>
<evidence type="ECO:0000256" key="3">
    <source>
        <dbReference type="ARBA" id="ARBA00022448"/>
    </source>
</evidence>
<protein>
    <recommendedName>
        <fullName evidence="14">Cytochrome c-type protein NapC</fullName>
    </recommendedName>
</protein>
<evidence type="ECO:0000256" key="5">
    <source>
        <dbReference type="ARBA" id="ARBA00022519"/>
    </source>
</evidence>
<dbReference type="Pfam" id="PF09459">
    <property type="entry name" value="EB_dh"/>
    <property type="match status" value="1"/>
</dbReference>
<dbReference type="PANTHER" id="PTHR30333:SF1">
    <property type="entry name" value="CYTOCHROME C-TYPE PROTEIN NAPC"/>
    <property type="match status" value="1"/>
</dbReference>
<dbReference type="GO" id="GO:0005886">
    <property type="term" value="C:plasma membrane"/>
    <property type="evidence" value="ECO:0007669"/>
    <property type="project" value="UniProtKB-SubCell"/>
</dbReference>
<evidence type="ECO:0000256" key="8">
    <source>
        <dbReference type="ARBA" id="ARBA00022723"/>
    </source>
</evidence>
<dbReference type="Gene3D" id="1.10.3820.10">
    <property type="entry name" value="Di-heme elbow motif domain"/>
    <property type="match status" value="1"/>
</dbReference>
<comment type="caution">
    <text evidence="18">The sequence shown here is derived from an EMBL/GenBank/DDBJ whole genome shotgun (WGS) entry which is preliminary data.</text>
</comment>
<evidence type="ECO:0000256" key="4">
    <source>
        <dbReference type="ARBA" id="ARBA00022475"/>
    </source>
</evidence>
<dbReference type="GO" id="GO:0020037">
    <property type="term" value="F:heme binding"/>
    <property type="evidence" value="ECO:0007669"/>
    <property type="project" value="InterPro"/>
</dbReference>
<proteinExistence type="inferred from homology"/>
<dbReference type="InterPro" id="IPR005126">
    <property type="entry name" value="NapC/NirT_cyt_c_N"/>
</dbReference>
<dbReference type="InterPro" id="IPR051174">
    <property type="entry name" value="Cytochrome_c-type_ET"/>
</dbReference>
<sequence length="583" mass="64031">MTDETQKKPGRMWRRWIWFGVPIGGAAVAFIVGIVFWGGFNTAMEATNTKEFCISCHEMRDNVFLEYEHTIHHENRSGVQATCSDCHVPDPWIHKMVRKVKASKELLGWATGKINTPEKFEAHRLTMARNVWETMKQTDSRECRNCHTLESMNPRFQAPRARQQHLTAMETGQTCIDCHKGIAHKDVRNLLPEDELEALEAPNPAHIKEVPTSFTDGLAYIQKIEAEEAERAAAAAKAAEEAVEARIASAVQRAMAEAEGTSEAAAGDGPGRAIDWSAIPVVKVGLFYPGQASWEWVLNGKTHGGARAFTKGGDNCSVCHSKETPAMGARIVSGETAETTPISGKRGAVELDVQAAHDGEMLYLRMTWKDTPHVPVPFIEGGKMDPDNKVKLAMMVMGDGVEHGEQAGCWASCHIDSRTMPNTPESTGDLDERLGGHGYVQKYIPESRTKIELRGRNRPMGGWDMLQSEDDLAAFLENGTFMDLTRVDATGAPQRGYLLESRHENAGHPVEAQATLDGDTWTMVIARPLAATGPGEIAIEPGKVYTVGFALHDDHSAARFHHVSLDLRLALDDASVELNATQP</sequence>
<evidence type="ECO:0000256" key="1">
    <source>
        <dbReference type="ARBA" id="ARBA00004162"/>
    </source>
</evidence>
<evidence type="ECO:0000256" key="10">
    <source>
        <dbReference type="ARBA" id="ARBA00022989"/>
    </source>
</evidence>
<evidence type="ECO:0000256" key="14">
    <source>
        <dbReference type="ARBA" id="ARBA00074074"/>
    </source>
</evidence>
<accession>A0A5A9YZE7</accession>
<evidence type="ECO:0000256" key="6">
    <source>
        <dbReference type="ARBA" id="ARBA00022617"/>
    </source>
</evidence>
<feature type="transmembrane region" description="Helical" evidence="16">
    <location>
        <begin position="16"/>
        <end position="40"/>
    </location>
</feature>
<dbReference type="AlphaFoldDB" id="A0A5A9YZE7"/>
<dbReference type="PROSITE" id="PS51007">
    <property type="entry name" value="CYTC"/>
    <property type="match status" value="1"/>
</dbReference>
<keyword evidence="4" id="KW-1003">Cell membrane</keyword>
<evidence type="ECO:0000256" key="12">
    <source>
        <dbReference type="ARBA" id="ARBA00023136"/>
    </source>
</evidence>
<reference evidence="18 19" key="1">
    <citation type="submission" date="2019-07" db="EMBL/GenBank/DDBJ databases">
        <title>Aquicoccus porphyridii gen. nov., sp. nov., isolated from a small marine red alga, Porphyridium marinum.</title>
        <authorList>
            <person name="Liu L."/>
        </authorList>
    </citation>
    <scope>NUCLEOTIDE SEQUENCE [LARGE SCALE GENOMIC DNA]</scope>
    <source>
        <strain evidence="18 19">L1 8-17</strain>
    </source>
</reference>
<keyword evidence="10 16" id="KW-1133">Transmembrane helix</keyword>
<dbReference type="FunFam" id="1.10.3820.10:FF:000001">
    <property type="entry name" value="Cytochrome c-type protein"/>
    <property type="match status" value="1"/>
</dbReference>
<keyword evidence="12 16" id="KW-0472">Membrane</keyword>
<dbReference type="InterPro" id="IPR038266">
    <property type="entry name" value="NapC/NirT_cytc_sf"/>
</dbReference>
<dbReference type="EMBL" id="VINQ01000017">
    <property type="protein sequence ID" value="KAA0910239.1"/>
    <property type="molecule type" value="Genomic_DNA"/>
</dbReference>
<comment type="function">
    <text evidence="13">Mediates electron flow from quinones to the NapAB complex.</text>
</comment>
<dbReference type="InterPro" id="IPR036280">
    <property type="entry name" value="Multihaem_cyt_sf"/>
</dbReference>
<dbReference type="SUPFAM" id="SSF48695">
    <property type="entry name" value="Multiheme cytochromes"/>
    <property type="match status" value="2"/>
</dbReference>
<gene>
    <name evidence="18" type="ORF">FLO80_17310</name>
</gene>
<keyword evidence="7 16" id="KW-0812">Transmembrane</keyword>
<comment type="similarity">
    <text evidence="2">Belongs to the NapC/NirT/NrfH family.</text>
</comment>
<keyword evidence="19" id="KW-1185">Reference proteome</keyword>
<keyword evidence="3" id="KW-0813">Transport</keyword>
<name>A0A5A9YZE7_9RHOB</name>